<comment type="cofactor">
    <cofactor evidence="11">
        <name>Zn(2+)</name>
        <dbReference type="ChEBI" id="CHEBI:29105"/>
    </cofactor>
    <text evidence="11">Binds 1 zinc ion per subunit.</text>
</comment>
<feature type="chain" id="PRO_5043095645" description="Extracellular metalloproteinase" evidence="12">
    <location>
        <begin position="29"/>
        <end position="600"/>
    </location>
</feature>
<dbReference type="EC" id="3.4.24.-" evidence="12"/>
<evidence type="ECO:0000256" key="6">
    <source>
        <dbReference type="ARBA" id="ARBA00022801"/>
    </source>
</evidence>
<organism evidence="13 14">
    <name type="scientific">Paramarasmius palmivorus</name>
    <dbReference type="NCBI Taxonomy" id="297713"/>
    <lineage>
        <taxon>Eukaryota</taxon>
        <taxon>Fungi</taxon>
        <taxon>Dikarya</taxon>
        <taxon>Basidiomycota</taxon>
        <taxon>Agaricomycotina</taxon>
        <taxon>Agaricomycetes</taxon>
        <taxon>Agaricomycetidae</taxon>
        <taxon>Agaricales</taxon>
        <taxon>Marasmiineae</taxon>
        <taxon>Marasmiaceae</taxon>
        <taxon>Paramarasmius</taxon>
    </lineage>
</organism>
<dbReference type="PRINTS" id="PR00999">
    <property type="entry name" value="FUNGALYSIN"/>
</dbReference>
<comment type="caution">
    <text evidence="13">The sequence shown here is derived from an EMBL/GenBank/DDBJ whole genome shotgun (WGS) entry which is preliminary data.</text>
</comment>
<evidence type="ECO:0000256" key="5">
    <source>
        <dbReference type="ARBA" id="ARBA00022723"/>
    </source>
</evidence>
<feature type="active site" evidence="10">
    <location>
        <position position="406"/>
    </location>
</feature>
<dbReference type="InterPro" id="IPR050371">
    <property type="entry name" value="Fungal_virulence_M36"/>
</dbReference>
<dbReference type="InterPro" id="IPR027268">
    <property type="entry name" value="Peptidase_M4/M1_CTD_sf"/>
</dbReference>
<dbReference type="GO" id="GO:0004222">
    <property type="term" value="F:metalloendopeptidase activity"/>
    <property type="evidence" value="ECO:0007669"/>
    <property type="project" value="InterPro"/>
</dbReference>
<evidence type="ECO:0000256" key="10">
    <source>
        <dbReference type="PIRSR" id="PIRSR601842-1"/>
    </source>
</evidence>
<dbReference type="SUPFAM" id="SSF55486">
    <property type="entry name" value="Metalloproteases ('zincins'), catalytic domain"/>
    <property type="match status" value="1"/>
</dbReference>
<keyword evidence="5 11" id="KW-0479">Metal-binding</keyword>
<dbReference type="PANTHER" id="PTHR33478">
    <property type="entry name" value="EXTRACELLULAR METALLOPROTEINASE MEP"/>
    <property type="match status" value="1"/>
</dbReference>
<evidence type="ECO:0000256" key="7">
    <source>
        <dbReference type="ARBA" id="ARBA00022833"/>
    </source>
</evidence>
<dbReference type="EMBL" id="JAYKXP010000059">
    <property type="protein sequence ID" value="KAK7033958.1"/>
    <property type="molecule type" value="Genomic_DNA"/>
</dbReference>
<sequence>MEGITMTAFDTFLSSVFLAILYSARSNAATWPSPSTYATHSIRDLGKGLNVETFHPISDYKTFGEGLDVPHVLSEATHEDQVVSFVASQLNIDKSNVFYKSGVDTQGHKLGYVKQSYNGIHFVNSVANVAFQNNKAVAFGHSFVDTKNIAPSKPSVDVQSVIAKTEETLGGKKSDAEPTLQYLAREDGSVALVHAFQVANEEVGTWYESYVDAHSGELLSVADFVAHASYKVIPAWKQSIPNGLEIVNNPVDFSSSRFGWHSTDNVTFTNTTEGNNAVAFKDSSTTVQSSSGLNFIYTYDPSVDPTGGQNLDAARTNAFYLANTYHDVLYKYGFTEALFNFQQNNFGSGGQGDDPVLISVQDPEDTNNAFFYTLPDGQPGGCRLHLFTYTNPRRDSAVQNDIPIHEFTHGLTNRMTGGGTALCLQTLEASGMGEGWSDAVADWFIQSNSSTVRDTVMGGWIVNNPAGARSHPYSTSPTVNPLRYSSIAQLNEVHAIGEVWANMLHNVYAALVARHGFSYKARTNSGTSEGNVVFLRLLVTALTLQPCNPTLPTARDAWIQADQNLYKGANKCLLWRTFASRGLGVGAAGYRDSTSVPAGC</sequence>
<keyword evidence="9 12" id="KW-0865">Zymogen</keyword>
<evidence type="ECO:0000256" key="11">
    <source>
        <dbReference type="PIRSR" id="PIRSR601842-2"/>
    </source>
</evidence>
<dbReference type="GO" id="GO:0005615">
    <property type="term" value="C:extracellular space"/>
    <property type="evidence" value="ECO:0007669"/>
    <property type="project" value="InterPro"/>
</dbReference>
<dbReference type="Proteomes" id="UP001383192">
    <property type="component" value="Unassembled WGS sequence"/>
</dbReference>
<keyword evidence="3 12" id="KW-0964">Secreted</keyword>
<evidence type="ECO:0000256" key="9">
    <source>
        <dbReference type="ARBA" id="ARBA00023145"/>
    </source>
</evidence>
<feature type="binding site" evidence="11">
    <location>
        <position position="227"/>
    </location>
    <ligand>
        <name>Zn(2+)</name>
        <dbReference type="ChEBI" id="CHEBI:29105"/>
        <note>catalytic</note>
    </ligand>
</feature>
<evidence type="ECO:0000256" key="3">
    <source>
        <dbReference type="ARBA" id="ARBA00022525"/>
    </source>
</evidence>
<gene>
    <name evidence="13" type="ORF">VNI00_012585</name>
</gene>
<dbReference type="PANTHER" id="PTHR33478:SF1">
    <property type="entry name" value="EXTRACELLULAR METALLOPROTEINASE MEP"/>
    <property type="match status" value="1"/>
</dbReference>
<dbReference type="CDD" id="cd09596">
    <property type="entry name" value="M36"/>
    <property type="match status" value="1"/>
</dbReference>
<reference evidence="13 14" key="1">
    <citation type="submission" date="2024-01" db="EMBL/GenBank/DDBJ databases">
        <title>A draft genome for a cacao thread blight-causing isolate of Paramarasmius palmivorus.</title>
        <authorList>
            <person name="Baruah I.K."/>
            <person name="Bukari Y."/>
            <person name="Amoako-Attah I."/>
            <person name="Meinhardt L.W."/>
            <person name="Bailey B.A."/>
            <person name="Cohen S.P."/>
        </authorList>
    </citation>
    <scope>NUCLEOTIDE SEQUENCE [LARGE SCALE GENOMIC DNA]</scope>
    <source>
        <strain evidence="13 14">GH-12</strain>
    </source>
</reference>
<feature type="binding site" evidence="11">
    <location>
        <position position="434"/>
    </location>
    <ligand>
        <name>Zn(2+)</name>
        <dbReference type="ChEBI" id="CHEBI:29105"/>
        <note>catalytic</note>
    </ligand>
</feature>
<keyword evidence="6 12" id="KW-0378">Hydrolase</keyword>
<proteinExistence type="inferred from homology"/>
<keyword evidence="14" id="KW-1185">Reference proteome</keyword>
<evidence type="ECO:0000256" key="1">
    <source>
        <dbReference type="ARBA" id="ARBA00004613"/>
    </source>
</evidence>
<evidence type="ECO:0000256" key="4">
    <source>
        <dbReference type="ARBA" id="ARBA00022670"/>
    </source>
</evidence>
<keyword evidence="7 11" id="KW-0862">Zinc</keyword>
<feature type="binding site" evidence="11">
    <location>
        <position position="405"/>
    </location>
    <ligand>
        <name>Zn(2+)</name>
        <dbReference type="ChEBI" id="CHEBI:29105"/>
        <note>catalytic</note>
    </ligand>
</feature>
<accession>A0AAW0C6F3</accession>
<evidence type="ECO:0000256" key="8">
    <source>
        <dbReference type="ARBA" id="ARBA00023049"/>
    </source>
</evidence>
<keyword evidence="4 12" id="KW-0645">Protease</keyword>
<name>A0AAW0C6F3_9AGAR</name>
<evidence type="ECO:0000256" key="2">
    <source>
        <dbReference type="ARBA" id="ARBA00006006"/>
    </source>
</evidence>
<keyword evidence="8 12" id="KW-0482">Metalloprotease</keyword>
<feature type="signal peptide" evidence="12">
    <location>
        <begin position="1"/>
        <end position="28"/>
    </location>
</feature>
<feature type="binding site" evidence="11">
    <location>
        <position position="409"/>
    </location>
    <ligand>
        <name>Zn(2+)</name>
        <dbReference type="ChEBI" id="CHEBI:29105"/>
        <note>catalytic</note>
    </ligand>
</feature>
<evidence type="ECO:0000313" key="14">
    <source>
        <dbReference type="Proteomes" id="UP001383192"/>
    </source>
</evidence>
<dbReference type="Gene3D" id="1.10.390.10">
    <property type="entry name" value="Neutral Protease Domain 2"/>
    <property type="match status" value="1"/>
</dbReference>
<dbReference type="InterPro" id="IPR001842">
    <property type="entry name" value="Peptidase_M36"/>
</dbReference>
<evidence type="ECO:0000313" key="13">
    <source>
        <dbReference type="EMBL" id="KAK7033958.1"/>
    </source>
</evidence>
<dbReference type="GO" id="GO:0008270">
    <property type="term" value="F:zinc ion binding"/>
    <property type="evidence" value="ECO:0007669"/>
    <property type="project" value="InterPro"/>
</dbReference>
<dbReference type="Gene3D" id="3.10.170.10">
    <property type="match status" value="1"/>
</dbReference>
<comment type="subcellular location">
    <subcellularLocation>
        <location evidence="1 12">Secreted</location>
    </subcellularLocation>
</comment>
<dbReference type="Pfam" id="PF02128">
    <property type="entry name" value="Peptidase_M36"/>
    <property type="match status" value="1"/>
</dbReference>
<protein>
    <recommendedName>
        <fullName evidence="12">Extracellular metalloproteinase</fullName>
        <ecNumber evidence="12">3.4.24.-</ecNumber>
    </recommendedName>
    <alternativeName>
        <fullName evidence="12">Fungalysin</fullName>
    </alternativeName>
</protein>
<dbReference type="AlphaFoldDB" id="A0AAW0C6F3"/>
<dbReference type="GO" id="GO:0006508">
    <property type="term" value="P:proteolysis"/>
    <property type="evidence" value="ECO:0007669"/>
    <property type="project" value="UniProtKB-KW"/>
</dbReference>
<comment type="similarity">
    <text evidence="2 12">Belongs to the peptidase M36 family.</text>
</comment>
<evidence type="ECO:0000256" key="12">
    <source>
        <dbReference type="RuleBase" id="RU364017"/>
    </source>
</evidence>
<keyword evidence="12" id="KW-0732">Signal</keyword>